<evidence type="ECO:0000313" key="20">
    <source>
        <dbReference type="Ensembl" id="ENSSPUP00000016299.1"/>
    </source>
</evidence>
<keyword evidence="7 17" id="KW-0732">Signal</keyword>
<comment type="subcellular location">
    <subcellularLocation>
        <location evidence="2">Membrane</location>
    </subcellularLocation>
</comment>
<keyword evidence="21" id="KW-1185">Reference proteome</keyword>
<protein>
    <recommendedName>
        <fullName evidence="5">Tissue factor</fullName>
    </recommendedName>
    <alternativeName>
        <fullName evidence="14">Coagulation factor III</fullName>
    </alternativeName>
</protein>
<accession>A0A8D0L8Y5</accession>
<dbReference type="AlphaFoldDB" id="A0A8D0L8Y5"/>
<keyword evidence="12" id="KW-0325">Glycoprotein</keyword>
<dbReference type="GO" id="GO:0015026">
    <property type="term" value="F:coreceptor activity"/>
    <property type="evidence" value="ECO:0007669"/>
    <property type="project" value="Ensembl"/>
</dbReference>
<comment type="function">
    <text evidence="1">Initiates blood coagulation by forming a complex with circulating factor VII or VIIa. The [TF:VIIa] complex activates factors IX or X by specific limited proteolysis. TF plays a role in normal hemostasis by initiating the cell-surface assembly and propagation of the coagulation protease cascade.</text>
</comment>
<proteinExistence type="inferred from homology"/>
<keyword evidence="16" id="KW-1133">Transmembrane helix</keyword>
<dbReference type="InterPro" id="IPR050650">
    <property type="entry name" value="Type-II_Cytokine-TF_Rcpt"/>
</dbReference>
<evidence type="ECO:0000256" key="17">
    <source>
        <dbReference type="SAM" id="SignalP"/>
    </source>
</evidence>
<feature type="chain" id="PRO_5034445050" description="Tissue factor" evidence="17">
    <location>
        <begin position="21"/>
        <end position="338"/>
    </location>
</feature>
<evidence type="ECO:0000256" key="14">
    <source>
        <dbReference type="ARBA" id="ARBA00031171"/>
    </source>
</evidence>
<dbReference type="OMA" id="QWDSPAF"/>
<evidence type="ECO:0000256" key="6">
    <source>
        <dbReference type="ARBA" id="ARBA00022696"/>
    </source>
</evidence>
<dbReference type="SUPFAM" id="SSF49265">
    <property type="entry name" value="Fibronectin type III"/>
    <property type="match status" value="2"/>
</dbReference>
<keyword evidence="13" id="KW-0449">Lipoprotein</keyword>
<dbReference type="PRINTS" id="PR00346">
    <property type="entry name" value="TISSUEFACTOR"/>
</dbReference>
<organism evidence="20 21">
    <name type="scientific">Sphenodon punctatus</name>
    <name type="common">Tuatara</name>
    <name type="synonym">Hatteria punctata</name>
    <dbReference type="NCBI Taxonomy" id="8508"/>
    <lineage>
        <taxon>Eukaryota</taxon>
        <taxon>Metazoa</taxon>
        <taxon>Chordata</taxon>
        <taxon>Craniata</taxon>
        <taxon>Vertebrata</taxon>
        <taxon>Euteleostomi</taxon>
        <taxon>Lepidosauria</taxon>
        <taxon>Sphenodontia</taxon>
        <taxon>Sphenodontidae</taxon>
        <taxon>Sphenodon</taxon>
    </lineage>
</organism>
<keyword evidence="8" id="KW-0094">Blood coagulation</keyword>
<reference evidence="20" key="1">
    <citation type="submission" date="2025-08" db="UniProtKB">
        <authorList>
            <consortium name="Ensembl"/>
        </authorList>
    </citation>
    <scope>IDENTIFICATION</scope>
</reference>
<dbReference type="Proteomes" id="UP000694392">
    <property type="component" value="Unplaced"/>
</dbReference>
<feature type="domain" description="Interferon/interleukin receptor" evidence="19">
    <location>
        <begin position="113"/>
        <end position="216"/>
    </location>
</feature>
<evidence type="ECO:0000256" key="1">
    <source>
        <dbReference type="ARBA" id="ARBA00002201"/>
    </source>
</evidence>
<feature type="transmembrane region" description="Helical" evidence="16">
    <location>
        <begin position="226"/>
        <end position="253"/>
    </location>
</feature>
<evidence type="ECO:0000259" key="19">
    <source>
        <dbReference type="Pfam" id="PF09294"/>
    </source>
</evidence>
<evidence type="ECO:0000313" key="21">
    <source>
        <dbReference type="Proteomes" id="UP000694392"/>
    </source>
</evidence>
<comment type="subunit">
    <text evidence="4">Interacts with HSPE; the interaction, inhibited by heparin, promotes the generation of activated factor X and activates coagulation in the presence of activated factor VII.</text>
</comment>
<keyword evidence="11" id="KW-1015">Disulfide bond</keyword>
<evidence type="ECO:0000256" key="8">
    <source>
        <dbReference type="ARBA" id="ARBA00023084"/>
    </source>
</evidence>
<dbReference type="InterPro" id="IPR001187">
    <property type="entry name" value="Tissue_factor"/>
</dbReference>
<dbReference type="GO" id="GO:1901857">
    <property type="term" value="P:positive regulation of cellular respiration"/>
    <property type="evidence" value="ECO:0007669"/>
    <property type="project" value="Ensembl"/>
</dbReference>
<dbReference type="GO" id="GO:0007596">
    <property type="term" value="P:blood coagulation"/>
    <property type="evidence" value="ECO:0007669"/>
    <property type="project" value="UniProtKB-KW"/>
</dbReference>
<evidence type="ECO:0000256" key="13">
    <source>
        <dbReference type="ARBA" id="ARBA00023288"/>
    </source>
</evidence>
<feature type="region of interest" description="Disordered" evidence="15">
    <location>
        <begin position="313"/>
        <end position="338"/>
    </location>
</feature>
<evidence type="ECO:0000256" key="3">
    <source>
        <dbReference type="ARBA" id="ARBA00009197"/>
    </source>
</evidence>
<keyword evidence="16" id="KW-0812">Transmembrane</keyword>
<dbReference type="GO" id="GO:0004920">
    <property type="term" value="F:interleukin-10 receptor activity"/>
    <property type="evidence" value="ECO:0007669"/>
    <property type="project" value="TreeGrafter"/>
</dbReference>
<dbReference type="InterPro" id="IPR003961">
    <property type="entry name" value="FN3_dom"/>
</dbReference>
<sequence>MSRRRLQCLVTSCLLLSVFGILPAPQNVRMNSVNFKNILQWDPPNVHKENVTYAAQYISNIGSHNSMCTNIVSTECDFSSLLIYGNYTLMVGAESCNEKSNFVNLSFSPMDDTIVGPPTVKVVSRSDSLYVDVSGPFTTHERFPWELKHYYGSWMYRMFYWKKGFEEKISAVNFIYNSETLPDLEPWTTYCLHVQAVIPEWNNKMGELRQVFCEQTTDNGITPVRVVVAVLLVSMLVVLMFTVFCFFACLYIYRQIKYVVFPAYSLPQHFKEYLSKPFYSSQFLSSQSHEEDDSYDKLTVLSEESENCSYKTSHQFSNAKQQQQQQGIREEVSGTEKV</sequence>
<dbReference type="GO" id="GO:0005886">
    <property type="term" value="C:plasma membrane"/>
    <property type="evidence" value="ECO:0007669"/>
    <property type="project" value="TreeGrafter"/>
</dbReference>
<evidence type="ECO:0000256" key="9">
    <source>
        <dbReference type="ARBA" id="ARBA00023136"/>
    </source>
</evidence>
<keyword evidence="9 16" id="KW-0472">Membrane</keyword>
<evidence type="ECO:0000256" key="2">
    <source>
        <dbReference type="ARBA" id="ARBA00004370"/>
    </source>
</evidence>
<evidence type="ECO:0000256" key="12">
    <source>
        <dbReference type="ARBA" id="ARBA00023180"/>
    </source>
</evidence>
<evidence type="ECO:0000256" key="10">
    <source>
        <dbReference type="ARBA" id="ARBA00023139"/>
    </source>
</evidence>
<dbReference type="InterPro" id="IPR036116">
    <property type="entry name" value="FN3_sf"/>
</dbReference>
<evidence type="ECO:0000256" key="5">
    <source>
        <dbReference type="ARBA" id="ARBA00018722"/>
    </source>
</evidence>
<dbReference type="Gene3D" id="2.60.40.10">
    <property type="entry name" value="Immunoglobulins"/>
    <property type="match status" value="2"/>
</dbReference>
<dbReference type="Ensembl" id="ENSSPUT00000017371.1">
    <property type="protein sequence ID" value="ENSSPUP00000016299.1"/>
    <property type="gene ID" value="ENSSPUG00000012625.1"/>
</dbReference>
<dbReference type="GO" id="GO:0046427">
    <property type="term" value="P:positive regulation of receptor signaling pathway via JAK-STAT"/>
    <property type="evidence" value="ECO:0007669"/>
    <property type="project" value="Ensembl"/>
</dbReference>
<feature type="signal peptide" evidence="17">
    <location>
        <begin position="1"/>
        <end position="20"/>
    </location>
</feature>
<name>A0A8D0L8Y5_SPHPU</name>
<evidence type="ECO:0000259" key="18">
    <source>
        <dbReference type="Pfam" id="PF01108"/>
    </source>
</evidence>
<evidence type="ECO:0000256" key="16">
    <source>
        <dbReference type="SAM" id="Phobius"/>
    </source>
</evidence>
<feature type="compositionally biased region" description="Basic and acidic residues" evidence="15">
    <location>
        <begin position="328"/>
        <end position="338"/>
    </location>
</feature>
<gene>
    <name evidence="20" type="primary">IL10RB</name>
</gene>
<evidence type="ECO:0000256" key="4">
    <source>
        <dbReference type="ARBA" id="ARBA00011184"/>
    </source>
</evidence>
<dbReference type="GeneTree" id="ENSGT00940000158231"/>
<dbReference type="PANTHER" id="PTHR20859:SF50">
    <property type="entry name" value="INTERLEUKIN-10 RECEPTOR SUBUNIT BETA"/>
    <property type="match status" value="1"/>
</dbReference>
<feature type="domain" description="Fibronectin type-III" evidence="18">
    <location>
        <begin position="8"/>
        <end position="101"/>
    </location>
</feature>
<evidence type="ECO:0000256" key="15">
    <source>
        <dbReference type="SAM" id="MobiDB-lite"/>
    </source>
</evidence>
<evidence type="ECO:0000256" key="7">
    <source>
        <dbReference type="ARBA" id="ARBA00022729"/>
    </source>
</evidence>
<keyword evidence="10" id="KW-0564">Palmitate</keyword>
<comment type="similarity">
    <text evidence="3">Belongs to the tissue factor family.</text>
</comment>
<dbReference type="PANTHER" id="PTHR20859">
    <property type="entry name" value="INTERFERON/INTERLEUKIN RECEPTOR"/>
    <property type="match status" value="1"/>
</dbReference>
<dbReference type="InterPro" id="IPR015373">
    <property type="entry name" value="Interferon/interleukin_rcp_dom"/>
</dbReference>
<dbReference type="InterPro" id="IPR013783">
    <property type="entry name" value="Ig-like_fold"/>
</dbReference>
<reference evidence="20" key="2">
    <citation type="submission" date="2025-09" db="UniProtKB">
        <authorList>
            <consortium name="Ensembl"/>
        </authorList>
    </citation>
    <scope>IDENTIFICATION</scope>
</reference>
<keyword evidence="6" id="KW-0356">Hemostasis</keyword>
<evidence type="ECO:0000256" key="11">
    <source>
        <dbReference type="ARBA" id="ARBA00023157"/>
    </source>
</evidence>
<dbReference type="Pfam" id="PF01108">
    <property type="entry name" value="Tissue_fac"/>
    <property type="match status" value="1"/>
</dbReference>
<dbReference type="Pfam" id="PF09294">
    <property type="entry name" value="Interfer-bind"/>
    <property type="match status" value="1"/>
</dbReference>
<dbReference type="GO" id="GO:0140105">
    <property type="term" value="P:interleukin-10-mediated signaling pathway"/>
    <property type="evidence" value="ECO:0007669"/>
    <property type="project" value="Ensembl"/>
</dbReference>